<name>A0A2I0KVC0_PUNGR</name>
<gene>
    <name evidence="2" type="ORF">CRG98_007157</name>
</gene>
<keyword evidence="3" id="KW-1185">Reference proteome</keyword>
<evidence type="ECO:0000313" key="3">
    <source>
        <dbReference type="Proteomes" id="UP000233551"/>
    </source>
</evidence>
<feature type="region of interest" description="Disordered" evidence="1">
    <location>
        <begin position="1"/>
        <end position="90"/>
    </location>
</feature>
<evidence type="ECO:0000256" key="1">
    <source>
        <dbReference type="SAM" id="MobiDB-lite"/>
    </source>
</evidence>
<protein>
    <submittedName>
        <fullName evidence="2">Uncharacterized protein</fullName>
    </submittedName>
</protein>
<feature type="compositionally biased region" description="Basic and acidic residues" evidence="1">
    <location>
        <begin position="44"/>
        <end position="54"/>
    </location>
</feature>
<comment type="caution">
    <text evidence="2">The sequence shown here is derived from an EMBL/GenBank/DDBJ whole genome shotgun (WGS) entry which is preliminary data.</text>
</comment>
<feature type="compositionally biased region" description="Basic and acidic residues" evidence="1">
    <location>
        <begin position="1"/>
        <end position="11"/>
    </location>
</feature>
<sequence length="90" mass="9750">MLTGGRKREVGSAETSDCELNKAFRQRPPLVGRSRNGAWGRGDQSQEPKLDIGEKSLQSELASMGPHSHRGWEIISGEDESPNYGEAAGP</sequence>
<dbReference type="EMBL" id="PGOL01000327">
    <property type="protein sequence ID" value="PKI72411.1"/>
    <property type="molecule type" value="Genomic_DNA"/>
</dbReference>
<proteinExistence type="predicted"/>
<evidence type="ECO:0000313" key="2">
    <source>
        <dbReference type="EMBL" id="PKI72411.1"/>
    </source>
</evidence>
<reference evidence="2 3" key="1">
    <citation type="submission" date="2017-11" db="EMBL/GenBank/DDBJ databases">
        <title>De-novo sequencing of pomegranate (Punica granatum L.) genome.</title>
        <authorList>
            <person name="Akparov Z."/>
            <person name="Amiraslanov A."/>
            <person name="Hajiyeva S."/>
            <person name="Abbasov M."/>
            <person name="Kaur K."/>
            <person name="Hamwieh A."/>
            <person name="Solovyev V."/>
            <person name="Salamov A."/>
            <person name="Braich B."/>
            <person name="Kosarev P."/>
            <person name="Mahmoud A."/>
            <person name="Hajiyev E."/>
            <person name="Babayeva S."/>
            <person name="Izzatullayeva V."/>
            <person name="Mammadov A."/>
            <person name="Mammadov A."/>
            <person name="Sharifova S."/>
            <person name="Ojaghi J."/>
            <person name="Eynullazada K."/>
            <person name="Bayramov B."/>
            <person name="Abdulazimova A."/>
            <person name="Shahmuradov I."/>
        </authorList>
    </citation>
    <scope>NUCLEOTIDE SEQUENCE [LARGE SCALE GENOMIC DNA]</scope>
    <source>
        <strain evidence="3">cv. AG2017</strain>
        <tissue evidence="2">Leaf</tissue>
    </source>
</reference>
<organism evidence="2 3">
    <name type="scientific">Punica granatum</name>
    <name type="common">Pomegranate</name>
    <dbReference type="NCBI Taxonomy" id="22663"/>
    <lineage>
        <taxon>Eukaryota</taxon>
        <taxon>Viridiplantae</taxon>
        <taxon>Streptophyta</taxon>
        <taxon>Embryophyta</taxon>
        <taxon>Tracheophyta</taxon>
        <taxon>Spermatophyta</taxon>
        <taxon>Magnoliopsida</taxon>
        <taxon>eudicotyledons</taxon>
        <taxon>Gunneridae</taxon>
        <taxon>Pentapetalae</taxon>
        <taxon>rosids</taxon>
        <taxon>malvids</taxon>
        <taxon>Myrtales</taxon>
        <taxon>Lythraceae</taxon>
        <taxon>Punica</taxon>
    </lineage>
</organism>
<dbReference type="AlphaFoldDB" id="A0A2I0KVC0"/>
<accession>A0A2I0KVC0</accession>
<dbReference type="Proteomes" id="UP000233551">
    <property type="component" value="Unassembled WGS sequence"/>
</dbReference>